<dbReference type="Proteomes" id="UP000077271">
    <property type="component" value="Unassembled WGS sequence"/>
</dbReference>
<dbReference type="EMBL" id="LQWZ01000004">
    <property type="protein sequence ID" value="OAH59208.1"/>
    <property type="molecule type" value="Genomic_DNA"/>
</dbReference>
<evidence type="ECO:0000313" key="2">
    <source>
        <dbReference type="Proteomes" id="UP000077271"/>
    </source>
</evidence>
<sequence>MNRLLRMNNCFFSKRFSFHRNIIPYIFNFLFKKDLSTSRILHTASILNINYDFKRNGLVGYREKWNEFDFPLSAYLKLKHAVIYRNKYPSAEVMGEQSEEM</sequence>
<dbReference type="AlphaFoldDB" id="A0A177L0L9"/>
<accession>A0A177L0L9</accession>
<comment type="caution">
    <text evidence="1">The sequence shown here is derived from an EMBL/GenBank/DDBJ whole genome shotgun (WGS) entry which is preliminary data.</text>
</comment>
<evidence type="ECO:0000313" key="1">
    <source>
        <dbReference type="EMBL" id="OAH59208.1"/>
    </source>
</evidence>
<name>A0A177L0L9_9BACI</name>
<organism evidence="1 2">
    <name type="scientific">Domibacillus aminovorans</name>
    <dbReference type="NCBI Taxonomy" id="29332"/>
    <lineage>
        <taxon>Bacteria</taxon>
        <taxon>Bacillati</taxon>
        <taxon>Bacillota</taxon>
        <taxon>Bacilli</taxon>
        <taxon>Bacillales</taxon>
        <taxon>Bacillaceae</taxon>
        <taxon>Domibacillus</taxon>
    </lineage>
</organism>
<reference evidence="1 2" key="1">
    <citation type="submission" date="2016-01" db="EMBL/GenBank/DDBJ databases">
        <title>Investigation of taxonomic status of Bacillus aminovorans.</title>
        <authorList>
            <person name="Verma A."/>
            <person name="Pal Y."/>
            <person name="Krishnamurthi S."/>
        </authorList>
    </citation>
    <scope>NUCLEOTIDE SEQUENCE [LARGE SCALE GENOMIC DNA]</scope>
    <source>
        <strain evidence="1 2">DSM 4337</strain>
    </source>
</reference>
<gene>
    <name evidence="1" type="ORF">AWH48_15800</name>
</gene>
<protein>
    <submittedName>
        <fullName evidence="1">Uncharacterized protein</fullName>
    </submittedName>
</protein>
<proteinExistence type="predicted"/>